<evidence type="ECO:0000313" key="2">
    <source>
        <dbReference type="Proteomes" id="UP001596250"/>
    </source>
</evidence>
<organism evidence="1 2">
    <name type="scientific">Marinicrinis lubricantis</name>
    <dbReference type="NCBI Taxonomy" id="2086470"/>
    <lineage>
        <taxon>Bacteria</taxon>
        <taxon>Bacillati</taxon>
        <taxon>Bacillota</taxon>
        <taxon>Bacilli</taxon>
        <taxon>Bacillales</taxon>
        <taxon>Paenibacillaceae</taxon>
    </lineage>
</organism>
<accession>A0ABW1IIS1</accession>
<protein>
    <submittedName>
        <fullName evidence="1">YheC/YheD family protein</fullName>
    </submittedName>
</protein>
<evidence type="ECO:0000313" key="1">
    <source>
        <dbReference type="EMBL" id="MFC5984968.1"/>
    </source>
</evidence>
<dbReference type="Proteomes" id="UP001596250">
    <property type="component" value="Unassembled WGS sequence"/>
</dbReference>
<gene>
    <name evidence="1" type="ORF">ACFPXP_00405</name>
</gene>
<proteinExistence type="predicted"/>
<dbReference type="Pfam" id="PF14398">
    <property type="entry name" value="ATPgrasp_YheCD"/>
    <property type="match status" value="1"/>
</dbReference>
<dbReference type="RefSeq" id="WP_379891362.1">
    <property type="nucleotide sequence ID" value="NZ_CBCSCT010000008.1"/>
</dbReference>
<name>A0ABW1IIS1_9BACL</name>
<reference evidence="2" key="1">
    <citation type="journal article" date="2019" name="Int. J. Syst. Evol. Microbiol.">
        <title>The Global Catalogue of Microorganisms (GCM) 10K type strain sequencing project: providing services to taxonomists for standard genome sequencing and annotation.</title>
        <authorList>
            <consortium name="The Broad Institute Genomics Platform"/>
            <consortium name="The Broad Institute Genome Sequencing Center for Infectious Disease"/>
            <person name="Wu L."/>
            <person name="Ma J."/>
        </authorList>
    </citation>
    <scope>NUCLEOTIDE SEQUENCE [LARGE SCALE GENOMIC DNA]</scope>
    <source>
        <strain evidence="2">CCM 8749</strain>
    </source>
</reference>
<dbReference type="SUPFAM" id="SSF56059">
    <property type="entry name" value="Glutathione synthetase ATP-binding domain-like"/>
    <property type="match status" value="1"/>
</dbReference>
<comment type="caution">
    <text evidence="1">The sequence shown here is derived from an EMBL/GenBank/DDBJ whole genome shotgun (WGS) entry which is preliminary data.</text>
</comment>
<dbReference type="InterPro" id="IPR026838">
    <property type="entry name" value="YheC/D"/>
</dbReference>
<sequence>MELHNQSAARPLLGIVTTPASKRIFRGNLQNFEEIIRTGNRMGYSAYVITIDKLRLDQEKIQAYSYILKRKTWKTVKIPLPYVLYNRVPYRKHEEMTHVRSKLDECLKQPHTKMYNPSFFYKSSLMDWLLASKLTKPYVPQTVRYNEKMDLRKYVSKHGTIYLKPEKGKAGSGIMRLQKASSNKGYLLHIQEKKQTQFYKLSSWSQVKDTLNEYIKEKAYIVQQGIELAKYKSRPFDLRVLVQKNGKGLWTVTGIGARIAGEASITTHVPRGGSIGKPIQLLQASFGKAATKKILIKVKKTSVFIAKQIEKASGHRLGEMSMDLGIDRNENLWFFEANSKPMKFDEKEIRNKSLEQLFQYSSYLARKIEANRSGSHAMAGS</sequence>
<dbReference type="EMBL" id="JBHSQV010000002">
    <property type="protein sequence ID" value="MFC5984968.1"/>
    <property type="molecule type" value="Genomic_DNA"/>
</dbReference>
<keyword evidence="2" id="KW-1185">Reference proteome</keyword>